<protein>
    <submittedName>
        <fullName evidence="1">Uncharacterized protein</fullName>
    </submittedName>
</protein>
<dbReference type="STRING" id="1465490.SAMN05444277_101618"/>
<dbReference type="AlphaFoldDB" id="A0A1I5S759"/>
<dbReference type="RefSeq" id="WP_090654352.1">
    <property type="nucleotide sequence ID" value="NZ_FOXQ01000001.1"/>
</dbReference>
<proteinExistence type="predicted"/>
<reference evidence="1 2" key="1">
    <citation type="submission" date="2016-10" db="EMBL/GenBank/DDBJ databases">
        <authorList>
            <person name="de Groot N.N."/>
        </authorList>
    </citation>
    <scope>NUCLEOTIDE SEQUENCE [LARGE SCALE GENOMIC DNA]</scope>
    <source>
        <strain evidence="1 2">DSM 28286</strain>
    </source>
</reference>
<evidence type="ECO:0000313" key="1">
    <source>
        <dbReference type="EMBL" id="SFP66530.1"/>
    </source>
</evidence>
<accession>A0A1I5S759</accession>
<name>A0A1I5S759_9BACT</name>
<dbReference type="Proteomes" id="UP000199031">
    <property type="component" value="Unassembled WGS sequence"/>
</dbReference>
<dbReference type="EMBL" id="FOXQ01000001">
    <property type="protein sequence ID" value="SFP66530.1"/>
    <property type="molecule type" value="Genomic_DNA"/>
</dbReference>
<keyword evidence="2" id="KW-1185">Reference proteome</keyword>
<evidence type="ECO:0000313" key="2">
    <source>
        <dbReference type="Proteomes" id="UP000199031"/>
    </source>
</evidence>
<organism evidence="1 2">
    <name type="scientific">Parafilimonas terrae</name>
    <dbReference type="NCBI Taxonomy" id="1465490"/>
    <lineage>
        <taxon>Bacteria</taxon>
        <taxon>Pseudomonadati</taxon>
        <taxon>Bacteroidota</taxon>
        <taxon>Chitinophagia</taxon>
        <taxon>Chitinophagales</taxon>
        <taxon>Chitinophagaceae</taxon>
        <taxon>Parafilimonas</taxon>
    </lineage>
</organism>
<sequence length="120" mass="14098">MEKYQIIEAIILMPKRFKDGVLSMFSLLKESGYFKYYKEITENDISEILTNHSENVDCWLAWSQDKRTGPGWYFEKKQNGESYTVAHYPPKTNFDTIISLNAIEACAAFIKREIEDIRRS</sequence>
<gene>
    <name evidence="1" type="ORF">SAMN05444277_101618</name>
</gene>
<dbReference type="OrthoDB" id="1495287at2"/>